<feature type="transmembrane region" description="Helical" evidence="1">
    <location>
        <begin position="233"/>
        <end position="253"/>
    </location>
</feature>
<reference evidence="3" key="1">
    <citation type="journal article" date="2019" name="Int. J. Syst. Evol. Microbiol.">
        <title>The Global Catalogue of Microorganisms (GCM) 10K type strain sequencing project: providing services to taxonomists for standard genome sequencing and annotation.</title>
        <authorList>
            <consortium name="The Broad Institute Genomics Platform"/>
            <consortium name="The Broad Institute Genome Sequencing Center for Infectious Disease"/>
            <person name="Wu L."/>
            <person name="Ma J."/>
        </authorList>
    </citation>
    <scope>NUCLEOTIDE SEQUENCE [LARGE SCALE GENOMIC DNA]</scope>
    <source>
        <strain evidence="3">JCM 11590</strain>
    </source>
</reference>
<feature type="transmembrane region" description="Helical" evidence="1">
    <location>
        <begin position="48"/>
        <end position="65"/>
    </location>
</feature>
<comment type="caution">
    <text evidence="2">The sequence shown here is derived from an EMBL/GenBank/DDBJ whole genome shotgun (WGS) entry which is preliminary data.</text>
</comment>
<feature type="transmembrane region" description="Helical" evidence="1">
    <location>
        <begin position="352"/>
        <end position="377"/>
    </location>
</feature>
<feature type="transmembrane region" description="Helical" evidence="1">
    <location>
        <begin position="167"/>
        <end position="188"/>
    </location>
</feature>
<feature type="transmembrane region" description="Helical" evidence="1">
    <location>
        <begin position="265"/>
        <end position="288"/>
    </location>
</feature>
<gene>
    <name evidence="2" type="ORF">GCM10009083_08490</name>
</gene>
<feature type="transmembrane region" description="Helical" evidence="1">
    <location>
        <begin position="94"/>
        <end position="113"/>
    </location>
</feature>
<sequence length="383" mass="40979">MSNPAKRPAFLLFFPLAALLASLAVPFSIWAVLSGTGWPAGLVGPGHGFELIFGFALALIAGYTLGSQPARILYPLLGLWLAARLLRIPCPDQLLPTALSVSFALLLAWHVVPRFSTARQWRNRITAPLILTLCLLPLLAALLALTWKLMPALAAHIRLDPGRLLHVGVICLLLLMSFIGGRVIAPAAAHTLEQRGIELRARLQPRLEGALIILLGASIIVLLIPGLPAETSYPLAGVLLVGASLVLAVRSLRWQLWKCASRPDVLAFGVGYLWLELGSLASGIAFVAGRSPTAALHLITVGGLGTLSTSIMLRLYFQRTSRTPPPTGWVLCITGLIALASLARYLSGDMPFAHPLLLSISAASWSAAYLLLTVLMLKLARQL</sequence>
<dbReference type="Proteomes" id="UP000633263">
    <property type="component" value="Unassembled WGS sequence"/>
</dbReference>
<evidence type="ECO:0000256" key="1">
    <source>
        <dbReference type="SAM" id="Phobius"/>
    </source>
</evidence>
<evidence type="ECO:0000313" key="2">
    <source>
        <dbReference type="EMBL" id="GGI94216.1"/>
    </source>
</evidence>
<keyword evidence="1" id="KW-0472">Membrane</keyword>
<name>A0ABQ2CKV5_9GAMM</name>
<dbReference type="InterPro" id="IPR010266">
    <property type="entry name" value="NnrS"/>
</dbReference>
<keyword evidence="1" id="KW-0812">Transmembrane</keyword>
<keyword evidence="1" id="KW-1133">Transmembrane helix</keyword>
<feature type="transmembrane region" description="Helical" evidence="1">
    <location>
        <begin position="329"/>
        <end position="346"/>
    </location>
</feature>
<evidence type="ECO:0000313" key="3">
    <source>
        <dbReference type="Proteomes" id="UP000633263"/>
    </source>
</evidence>
<organism evidence="2 3">
    <name type="scientific">Halopseudomonas pertucinogena</name>
    <dbReference type="NCBI Taxonomy" id="86175"/>
    <lineage>
        <taxon>Bacteria</taxon>
        <taxon>Pseudomonadati</taxon>
        <taxon>Pseudomonadota</taxon>
        <taxon>Gammaproteobacteria</taxon>
        <taxon>Pseudomonadales</taxon>
        <taxon>Pseudomonadaceae</taxon>
        <taxon>Halopseudomonas</taxon>
    </lineage>
</organism>
<dbReference type="RefSeq" id="WP_188635320.1">
    <property type="nucleotide sequence ID" value="NZ_BMNN01000001.1"/>
</dbReference>
<dbReference type="Pfam" id="PF05940">
    <property type="entry name" value="NnrS"/>
    <property type="match status" value="1"/>
</dbReference>
<feature type="transmembrane region" description="Helical" evidence="1">
    <location>
        <begin position="294"/>
        <end position="317"/>
    </location>
</feature>
<proteinExistence type="predicted"/>
<feature type="transmembrane region" description="Helical" evidence="1">
    <location>
        <begin position="209"/>
        <end position="227"/>
    </location>
</feature>
<protein>
    <submittedName>
        <fullName evidence="2">Heme transporter CcmB</fullName>
    </submittedName>
</protein>
<dbReference type="EMBL" id="BMNN01000001">
    <property type="protein sequence ID" value="GGI94216.1"/>
    <property type="molecule type" value="Genomic_DNA"/>
</dbReference>
<keyword evidence="3" id="KW-1185">Reference proteome</keyword>
<accession>A0ABQ2CKV5</accession>
<feature type="transmembrane region" description="Helical" evidence="1">
    <location>
        <begin position="72"/>
        <end position="88"/>
    </location>
</feature>
<feature type="transmembrane region" description="Helical" evidence="1">
    <location>
        <begin position="125"/>
        <end position="147"/>
    </location>
</feature>